<reference evidence="3" key="1">
    <citation type="submission" date="2016-10" db="EMBL/GenBank/DDBJ databases">
        <authorList>
            <person name="Varghese N."/>
            <person name="Submissions S."/>
        </authorList>
    </citation>
    <scope>NUCLEOTIDE SEQUENCE [LARGE SCALE GENOMIC DNA]</scope>
    <source>
        <strain evidence="3">CGMCC 1.7736</strain>
    </source>
</reference>
<dbReference type="AlphaFoldDB" id="A0A1I6G2D4"/>
<dbReference type="Gene3D" id="3.40.390.10">
    <property type="entry name" value="Collagenase (Catalytic Domain)"/>
    <property type="match status" value="1"/>
</dbReference>
<accession>A0A1I6G2D4</accession>
<keyword evidence="3" id="KW-1185">Reference proteome</keyword>
<dbReference type="SUPFAM" id="SSF55486">
    <property type="entry name" value="Metalloproteases ('zincins'), catalytic domain"/>
    <property type="match status" value="1"/>
</dbReference>
<dbReference type="RefSeq" id="WP_245778417.1">
    <property type="nucleotide sequence ID" value="NZ_FOYT01000001.1"/>
</dbReference>
<evidence type="ECO:0008006" key="4">
    <source>
        <dbReference type="Google" id="ProtNLM"/>
    </source>
</evidence>
<feature type="compositionally biased region" description="Acidic residues" evidence="1">
    <location>
        <begin position="342"/>
        <end position="355"/>
    </location>
</feature>
<dbReference type="GO" id="GO:0008237">
    <property type="term" value="F:metallopeptidase activity"/>
    <property type="evidence" value="ECO:0007669"/>
    <property type="project" value="InterPro"/>
</dbReference>
<evidence type="ECO:0000313" key="2">
    <source>
        <dbReference type="EMBL" id="SFR36346.1"/>
    </source>
</evidence>
<proteinExistence type="predicted"/>
<feature type="compositionally biased region" description="Low complexity" evidence="1">
    <location>
        <begin position="48"/>
        <end position="66"/>
    </location>
</feature>
<feature type="region of interest" description="Disordered" evidence="1">
    <location>
        <begin position="21"/>
        <end position="78"/>
    </location>
</feature>
<gene>
    <name evidence="2" type="ORF">SAMN04487947_0451</name>
</gene>
<dbReference type="PROSITE" id="PS51257">
    <property type="entry name" value="PROKAR_LIPOPROTEIN"/>
    <property type="match status" value="1"/>
</dbReference>
<dbReference type="EMBL" id="FOYT01000001">
    <property type="protein sequence ID" value="SFR36346.1"/>
    <property type="molecule type" value="Genomic_DNA"/>
</dbReference>
<organism evidence="2 3">
    <name type="scientific">Halogeometricum rufum</name>
    <dbReference type="NCBI Taxonomy" id="553469"/>
    <lineage>
        <taxon>Archaea</taxon>
        <taxon>Methanobacteriati</taxon>
        <taxon>Methanobacteriota</taxon>
        <taxon>Stenosarchaea group</taxon>
        <taxon>Halobacteria</taxon>
        <taxon>Halobacteriales</taxon>
        <taxon>Haloferacaceae</taxon>
        <taxon>Halogeometricum</taxon>
    </lineage>
</organism>
<dbReference type="InterPro" id="IPR024079">
    <property type="entry name" value="MetalloPept_cat_dom_sf"/>
</dbReference>
<sequence length="362" mass="40733">MRKYQVLVCFLVLFAGCSGEAVPPSTSVESATQPITPESQTNSPTENTPTPVKTVSTETPTSESLTPEPPSNPFASNTVRVGYRIGDDARNRSFKQPVVDALAFWNNRSAGSYRVNYTYEPDPSEAQILIQFVDTISYCDGYDDSTVGCAPVLDKFDTAEDPTTVRVEDDYAASTTRDIIIHELGHTRGLEHSNSYTIPQMNATIDTLLIPKPNLENRSYGWNTTTFRVYFDTAGTVSSVEEDGYRQEIREGWEYWTTDTDHLNKDVSFEFVDSRSESNIVVKIEDTEGVRWQFWALNTDSDDSPEVYENSTLYVGERNPKYIDYNTALALGYLLLNADNETDMPEPFDGDEEFGDTDRWTD</sequence>
<protein>
    <recommendedName>
        <fullName evidence="4">Matrixin</fullName>
    </recommendedName>
</protein>
<evidence type="ECO:0000313" key="3">
    <source>
        <dbReference type="Proteomes" id="UP000198531"/>
    </source>
</evidence>
<feature type="region of interest" description="Disordered" evidence="1">
    <location>
        <begin position="342"/>
        <end position="362"/>
    </location>
</feature>
<dbReference type="Proteomes" id="UP000198531">
    <property type="component" value="Unassembled WGS sequence"/>
</dbReference>
<feature type="compositionally biased region" description="Polar residues" evidence="1">
    <location>
        <begin position="24"/>
        <end position="47"/>
    </location>
</feature>
<name>A0A1I6G2D4_9EURY</name>
<evidence type="ECO:0000256" key="1">
    <source>
        <dbReference type="SAM" id="MobiDB-lite"/>
    </source>
</evidence>